<keyword evidence="1" id="KW-0812">Transmembrane</keyword>
<organism evidence="2 3">
    <name type="scientific">Rotaria sordida</name>
    <dbReference type="NCBI Taxonomy" id="392033"/>
    <lineage>
        <taxon>Eukaryota</taxon>
        <taxon>Metazoa</taxon>
        <taxon>Spiralia</taxon>
        <taxon>Gnathifera</taxon>
        <taxon>Rotifera</taxon>
        <taxon>Eurotatoria</taxon>
        <taxon>Bdelloidea</taxon>
        <taxon>Philodinida</taxon>
        <taxon>Philodinidae</taxon>
        <taxon>Rotaria</taxon>
    </lineage>
</organism>
<gene>
    <name evidence="2" type="ORF">OTI717_LOCUS36932</name>
</gene>
<proteinExistence type="predicted"/>
<evidence type="ECO:0000313" key="2">
    <source>
        <dbReference type="EMBL" id="CAF4165512.1"/>
    </source>
</evidence>
<evidence type="ECO:0000313" key="3">
    <source>
        <dbReference type="Proteomes" id="UP000663823"/>
    </source>
</evidence>
<reference evidence="2" key="1">
    <citation type="submission" date="2021-02" db="EMBL/GenBank/DDBJ databases">
        <authorList>
            <person name="Nowell W R."/>
        </authorList>
    </citation>
    <scope>NUCLEOTIDE SEQUENCE</scope>
</reference>
<dbReference type="Proteomes" id="UP000663823">
    <property type="component" value="Unassembled WGS sequence"/>
</dbReference>
<name>A0A819ZA81_9BILA</name>
<evidence type="ECO:0000256" key="1">
    <source>
        <dbReference type="SAM" id="Phobius"/>
    </source>
</evidence>
<feature type="transmembrane region" description="Helical" evidence="1">
    <location>
        <begin position="79"/>
        <end position="97"/>
    </location>
</feature>
<dbReference type="EMBL" id="CAJOAX010016552">
    <property type="protein sequence ID" value="CAF4165512.1"/>
    <property type="molecule type" value="Genomic_DNA"/>
</dbReference>
<sequence>MQPEQGTDKVIITTSPTLPVSKQLLLATDPEIRRTRKILAVIYGICLAVSVFGLIDTIFSRTIEYCLIPNGYYEEIGEYVITILFAAIGLFVTFQYSEIGLRVIAWISIIELVGI</sequence>
<feature type="non-terminal residue" evidence="2">
    <location>
        <position position="1"/>
    </location>
</feature>
<protein>
    <submittedName>
        <fullName evidence="2">Uncharacterized protein</fullName>
    </submittedName>
</protein>
<feature type="transmembrane region" description="Helical" evidence="1">
    <location>
        <begin position="38"/>
        <end position="59"/>
    </location>
</feature>
<dbReference type="AlphaFoldDB" id="A0A819ZA81"/>
<keyword evidence="1" id="KW-1133">Transmembrane helix</keyword>
<accession>A0A819ZA81</accession>
<comment type="caution">
    <text evidence="2">The sequence shown here is derived from an EMBL/GenBank/DDBJ whole genome shotgun (WGS) entry which is preliminary data.</text>
</comment>
<keyword evidence="1" id="KW-0472">Membrane</keyword>